<keyword evidence="4" id="KW-0949">S-adenosyl-L-methionine</keyword>
<evidence type="ECO:0000256" key="3">
    <source>
        <dbReference type="ARBA" id="ARBA00022679"/>
    </source>
</evidence>
<dbReference type="SUPFAM" id="SSF53335">
    <property type="entry name" value="S-adenosyl-L-methionine-dependent methyltransferases"/>
    <property type="match status" value="1"/>
</dbReference>
<evidence type="ECO:0000256" key="2">
    <source>
        <dbReference type="ARBA" id="ARBA00022603"/>
    </source>
</evidence>
<dbReference type="Proteomes" id="UP000320216">
    <property type="component" value="Chromosome"/>
</dbReference>
<proteinExistence type="predicted"/>
<dbReference type="EMBL" id="CP042305">
    <property type="protein sequence ID" value="QDZ15427.1"/>
    <property type="molecule type" value="Genomic_DNA"/>
</dbReference>
<evidence type="ECO:0000256" key="4">
    <source>
        <dbReference type="ARBA" id="ARBA00022691"/>
    </source>
</evidence>
<dbReference type="NCBIfam" id="TIGR03704">
    <property type="entry name" value="PrmC_rel_meth"/>
    <property type="match status" value="1"/>
</dbReference>
<evidence type="ECO:0000256" key="1">
    <source>
        <dbReference type="ARBA" id="ARBA00012771"/>
    </source>
</evidence>
<dbReference type="GO" id="GO:0032259">
    <property type="term" value="P:methylation"/>
    <property type="evidence" value="ECO:0007669"/>
    <property type="project" value="UniProtKB-KW"/>
</dbReference>
<dbReference type="Pfam" id="PF05175">
    <property type="entry name" value="MTS"/>
    <property type="match status" value="1"/>
</dbReference>
<evidence type="ECO:0000256" key="5">
    <source>
        <dbReference type="ARBA" id="ARBA00048391"/>
    </source>
</evidence>
<name>A0A5B8M4B9_9MICO</name>
<dbReference type="NCBIfam" id="TIGR00536">
    <property type="entry name" value="hemK_fam"/>
    <property type="match status" value="1"/>
</dbReference>
<dbReference type="RefSeq" id="WP_146321294.1">
    <property type="nucleotide sequence ID" value="NZ_CP042305.1"/>
</dbReference>
<sequence>MKQLPAPEHAAIVGRLRAAGCVFAEDEADLLVAEAPDAAWLENAVQQRVAGEPLEYIVGWAEFCGLRVHVAPGVFVPRLRTSVLVHEALRVAPRAPVVLDLCCGAGGIGAAILAARPDAVIHAADIDPAATACAERTLGEVAARASAAGPRPAGRSQVYTGDLYDPLPSTLRGTVDVLVANAPYVPTDDIRLMPTEARDHELTAALDGGLDGLELQRKVARAAGEWLAPHGHLLIETSRRQAAATGGILESAGFSASTVRDDEVEGTVAVGERAHHHTSLSLPAQRDG</sequence>
<protein>
    <recommendedName>
        <fullName evidence="1">peptide chain release factor N(5)-glutamine methyltransferase</fullName>
        <ecNumber evidence="1">2.1.1.297</ecNumber>
    </recommendedName>
</protein>
<dbReference type="PANTHER" id="PTHR18895">
    <property type="entry name" value="HEMK METHYLTRANSFERASE"/>
    <property type="match status" value="1"/>
</dbReference>
<feature type="domain" description="Methyltransferase small" evidence="6">
    <location>
        <begin position="68"/>
        <end position="185"/>
    </location>
</feature>
<keyword evidence="2" id="KW-0489">Methyltransferase</keyword>
<evidence type="ECO:0000313" key="7">
    <source>
        <dbReference type="EMBL" id="QDZ15427.1"/>
    </source>
</evidence>
<dbReference type="InterPro" id="IPR004556">
    <property type="entry name" value="HemK-like"/>
</dbReference>
<reference evidence="7 8" key="1">
    <citation type="submission" date="2019-07" db="EMBL/GenBank/DDBJ databases">
        <title>Full genome sequence of Humibacter sp. WJ7-1.</title>
        <authorList>
            <person name="Im W.-T."/>
        </authorList>
    </citation>
    <scope>NUCLEOTIDE SEQUENCE [LARGE SCALE GENOMIC DNA]</scope>
    <source>
        <strain evidence="7 8">WJ7-1</strain>
    </source>
</reference>
<dbReference type="PANTHER" id="PTHR18895:SF74">
    <property type="entry name" value="MTRF1L RELEASE FACTOR GLUTAMINE METHYLTRANSFERASE"/>
    <property type="match status" value="1"/>
</dbReference>
<evidence type="ECO:0000259" key="6">
    <source>
        <dbReference type="Pfam" id="PF05175"/>
    </source>
</evidence>
<dbReference type="InterPro" id="IPR007848">
    <property type="entry name" value="Small_mtfrase_dom"/>
</dbReference>
<evidence type="ECO:0000313" key="8">
    <source>
        <dbReference type="Proteomes" id="UP000320216"/>
    </source>
</evidence>
<keyword evidence="8" id="KW-1185">Reference proteome</keyword>
<dbReference type="AlphaFoldDB" id="A0A5B8M4B9"/>
<dbReference type="KEGG" id="huw:FPZ11_12270"/>
<dbReference type="GO" id="GO:0102559">
    <property type="term" value="F:peptide chain release factor N(5)-glutamine methyltransferase activity"/>
    <property type="evidence" value="ECO:0007669"/>
    <property type="project" value="UniProtKB-EC"/>
</dbReference>
<gene>
    <name evidence="7" type="ORF">FPZ11_12270</name>
</gene>
<organism evidence="7 8">
    <name type="scientific">Humibacter ginsenosidimutans</name>
    <dbReference type="NCBI Taxonomy" id="2599293"/>
    <lineage>
        <taxon>Bacteria</taxon>
        <taxon>Bacillati</taxon>
        <taxon>Actinomycetota</taxon>
        <taxon>Actinomycetes</taxon>
        <taxon>Micrococcales</taxon>
        <taxon>Microbacteriaceae</taxon>
        <taxon>Humibacter</taxon>
    </lineage>
</organism>
<dbReference type="InterPro" id="IPR029063">
    <property type="entry name" value="SAM-dependent_MTases_sf"/>
</dbReference>
<dbReference type="Gene3D" id="3.40.50.150">
    <property type="entry name" value="Vaccinia Virus protein VP39"/>
    <property type="match status" value="1"/>
</dbReference>
<comment type="catalytic activity">
    <reaction evidence="5">
        <text>L-glutaminyl-[peptide chain release factor] + S-adenosyl-L-methionine = N(5)-methyl-L-glutaminyl-[peptide chain release factor] + S-adenosyl-L-homocysteine + H(+)</text>
        <dbReference type="Rhea" id="RHEA:42896"/>
        <dbReference type="Rhea" id="RHEA-COMP:10271"/>
        <dbReference type="Rhea" id="RHEA-COMP:10272"/>
        <dbReference type="ChEBI" id="CHEBI:15378"/>
        <dbReference type="ChEBI" id="CHEBI:30011"/>
        <dbReference type="ChEBI" id="CHEBI:57856"/>
        <dbReference type="ChEBI" id="CHEBI:59789"/>
        <dbReference type="ChEBI" id="CHEBI:61891"/>
        <dbReference type="EC" id="2.1.1.297"/>
    </reaction>
</comment>
<accession>A0A5B8M4B9</accession>
<dbReference type="Gene3D" id="1.10.8.10">
    <property type="entry name" value="DNA helicase RuvA subunit, C-terminal domain"/>
    <property type="match status" value="1"/>
</dbReference>
<dbReference type="InterPro" id="IPR050320">
    <property type="entry name" value="N5-glutamine_MTase"/>
</dbReference>
<dbReference type="InterPro" id="IPR022446">
    <property type="entry name" value="MeTrfrase_put"/>
</dbReference>
<dbReference type="EC" id="2.1.1.297" evidence="1"/>
<keyword evidence="3" id="KW-0808">Transferase</keyword>
<dbReference type="OrthoDB" id="9800643at2"/>
<dbReference type="CDD" id="cd02440">
    <property type="entry name" value="AdoMet_MTases"/>
    <property type="match status" value="1"/>
</dbReference>